<dbReference type="Proteomes" id="UP000799302">
    <property type="component" value="Unassembled WGS sequence"/>
</dbReference>
<feature type="region of interest" description="Disordered" evidence="1">
    <location>
        <begin position="242"/>
        <end position="273"/>
    </location>
</feature>
<feature type="compositionally biased region" description="Acidic residues" evidence="1">
    <location>
        <begin position="242"/>
        <end position="261"/>
    </location>
</feature>
<dbReference type="AlphaFoldDB" id="A0A6A6TYR9"/>
<feature type="region of interest" description="Disordered" evidence="1">
    <location>
        <begin position="316"/>
        <end position="367"/>
    </location>
</feature>
<accession>A0A6A6TYR9</accession>
<reference evidence="2" key="1">
    <citation type="journal article" date="2020" name="Stud. Mycol.">
        <title>101 Dothideomycetes genomes: a test case for predicting lifestyles and emergence of pathogens.</title>
        <authorList>
            <person name="Haridas S."/>
            <person name="Albert R."/>
            <person name="Binder M."/>
            <person name="Bloem J."/>
            <person name="Labutti K."/>
            <person name="Salamov A."/>
            <person name="Andreopoulos B."/>
            <person name="Baker S."/>
            <person name="Barry K."/>
            <person name="Bills G."/>
            <person name="Bluhm B."/>
            <person name="Cannon C."/>
            <person name="Castanera R."/>
            <person name="Culley D."/>
            <person name="Daum C."/>
            <person name="Ezra D."/>
            <person name="Gonzalez J."/>
            <person name="Henrissat B."/>
            <person name="Kuo A."/>
            <person name="Liang C."/>
            <person name="Lipzen A."/>
            <person name="Lutzoni F."/>
            <person name="Magnuson J."/>
            <person name="Mondo S."/>
            <person name="Nolan M."/>
            <person name="Ohm R."/>
            <person name="Pangilinan J."/>
            <person name="Park H.-J."/>
            <person name="Ramirez L."/>
            <person name="Alfaro M."/>
            <person name="Sun H."/>
            <person name="Tritt A."/>
            <person name="Yoshinaga Y."/>
            <person name="Zwiers L.-H."/>
            <person name="Turgeon B."/>
            <person name="Goodwin S."/>
            <person name="Spatafora J."/>
            <person name="Crous P."/>
            <person name="Grigoriev I."/>
        </authorList>
    </citation>
    <scope>NUCLEOTIDE SEQUENCE</scope>
    <source>
        <strain evidence="2">CBS 115976</strain>
    </source>
</reference>
<keyword evidence="3" id="KW-1185">Reference proteome</keyword>
<protein>
    <submittedName>
        <fullName evidence="2">Uncharacterized protein</fullName>
    </submittedName>
</protein>
<feature type="compositionally biased region" description="Basic and acidic residues" evidence="1">
    <location>
        <begin position="357"/>
        <end position="367"/>
    </location>
</feature>
<gene>
    <name evidence="2" type="ORF">BT63DRAFT_429808</name>
</gene>
<evidence type="ECO:0000256" key="1">
    <source>
        <dbReference type="SAM" id="MobiDB-lite"/>
    </source>
</evidence>
<name>A0A6A6TYR9_9PEZI</name>
<evidence type="ECO:0000313" key="3">
    <source>
        <dbReference type="Proteomes" id="UP000799302"/>
    </source>
</evidence>
<sequence>MRHEDQEAVIQAFKLKASRPHDDIRKPRLDSLDIDYSHVEATEFTHYYQHARVADKLQETGAGPRYHPNQLRLPRNFNRVKAESSAQYRPPYNKPAPKGDYHSKLVKCPRNLVEWAIKRNLRDAENAGMDVYGQNLTTCLQQIGEDYLESAKLDRPVFGCNPKEVWRWLKFNKINSDNDSEDDDDEAVLGWDEMSNSKKWAAIGQDYFAQASGYVDFRASYDPVEIEQLEMLAEKDEDFVICDSSDSDDSTDAESDEDSVEEVAPPKPKKVSVRESLWKYRPAERRELVKVNRAKQLSNSLARSRAIDAFLTAQRRVARGGQQSDSESEYSDDHFIDCSEDSCNEDSHTSDSNPHLVDNDSEHESDL</sequence>
<dbReference type="EMBL" id="MU004243">
    <property type="protein sequence ID" value="KAF2664307.1"/>
    <property type="molecule type" value="Genomic_DNA"/>
</dbReference>
<proteinExistence type="predicted"/>
<evidence type="ECO:0000313" key="2">
    <source>
        <dbReference type="EMBL" id="KAF2664307.1"/>
    </source>
</evidence>
<organism evidence="2 3">
    <name type="scientific">Microthyrium microscopicum</name>
    <dbReference type="NCBI Taxonomy" id="703497"/>
    <lineage>
        <taxon>Eukaryota</taxon>
        <taxon>Fungi</taxon>
        <taxon>Dikarya</taxon>
        <taxon>Ascomycota</taxon>
        <taxon>Pezizomycotina</taxon>
        <taxon>Dothideomycetes</taxon>
        <taxon>Dothideomycetes incertae sedis</taxon>
        <taxon>Microthyriales</taxon>
        <taxon>Microthyriaceae</taxon>
        <taxon>Microthyrium</taxon>
    </lineage>
</organism>